<gene>
    <name evidence="4" type="ORF">WS70_23480</name>
</gene>
<dbReference type="Proteomes" id="UP000062519">
    <property type="component" value="Chromosome 2"/>
</dbReference>
<proteinExistence type="predicted"/>
<sequence>MAVLTYHSVGSPVAGSVPAALFEQHLELLMHLPGMPSVDWRCKDACGVFQRAWLVTFDDGYLDNFIEAAPILDHYGVRALFFVTTAFIERTHDITATFRSCRGIQAMSWDQIGALIERGHSVGMHGHAHRNFGRMSPDEAAEEFERSREIFRRRLGLVPDAFAYPYGQFHHRRADFALFAGPPAPRYVFTMDHRLASMDDLAAPVRYRLIPRLRVDAQDSAMIIGQKVRGAWDYVATVQRLKSCIAMRSLAPLILRDR</sequence>
<keyword evidence="2" id="KW-0732">Signal</keyword>
<comment type="subcellular location">
    <subcellularLocation>
        <location evidence="1">Secreted</location>
    </subcellularLocation>
</comment>
<dbReference type="Pfam" id="PF01522">
    <property type="entry name" value="Polysacc_deac_1"/>
    <property type="match status" value="1"/>
</dbReference>
<dbReference type="CDD" id="cd10918">
    <property type="entry name" value="CE4_NodB_like_5s_6s"/>
    <property type="match status" value="1"/>
</dbReference>
<evidence type="ECO:0000256" key="2">
    <source>
        <dbReference type="ARBA" id="ARBA00022729"/>
    </source>
</evidence>
<dbReference type="PANTHER" id="PTHR34216">
    <property type="match status" value="1"/>
</dbReference>
<protein>
    <recommendedName>
        <fullName evidence="3">NodB homology domain-containing protein</fullName>
    </recommendedName>
</protein>
<dbReference type="PROSITE" id="PS51677">
    <property type="entry name" value="NODB"/>
    <property type="match status" value="1"/>
</dbReference>
<dbReference type="InterPro" id="IPR002509">
    <property type="entry name" value="NODB_dom"/>
</dbReference>
<reference evidence="4 5" key="1">
    <citation type="submission" date="2015-12" db="EMBL/GenBank/DDBJ databases">
        <title>Diversity of Burkholderia near neighbor genomes.</title>
        <authorList>
            <person name="Sahl J."/>
            <person name="Wagner D."/>
            <person name="Keim P."/>
        </authorList>
    </citation>
    <scope>NUCLEOTIDE SEQUENCE [LARGE SCALE GENOMIC DNA]</scope>
    <source>
        <strain evidence="4 5">BDU6</strain>
    </source>
</reference>
<dbReference type="GO" id="GO:0005576">
    <property type="term" value="C:extracellular region"/>
    <property type="evidence" value="ECO:0007669"/>
    <property type="project" value="UniProtKB-SubCell"/>
</dbReference>
<keyword evidence="5" id="KW-1185">Reference proteome</keyword>
<dbReference type="GO" id="GO:0005975">
    <property type="term" value="P:carbohydrate metabolic process"/>
    <property type="evidence" value="ECO:0007669"/>
    <property type="project" value="InterPro"/>
</dbReference>
<evidence type="ECO:0000313" key="5">
    <source>
        <dbReference type="Proteomes" id="UP000062519"/>
    </source>
</evidence>
<accession>A0A1B4FM43</accession>
<name>A0A1B4FM43_9BURK</name>
<dbReference type="Gene3D" id="3.20.20.370">
    <property type="entry name" value="Glycoside hydrolase/deacetylase"/>
    <property type="match status" value="1"/>
</dbReference>
<dbReference type="InterPro" id="IPR011330">
    <property type="entry name" value="Glyco_hydro/deAcase_b/a-brl"/>
</dbReference>
<feature type="domain" description="NodB homology" evidence="3">
    <location>
        <begin position="51"/>
        <end position="258"/>
    </location>
</feature>
<dbReference type="PANTHER" id="PTHR34216:SF3">
    <property type="entry name" value="POLY-BETA-1,6-N-ACETYL-D-GLUCOSAMINE N-DEACETYLASE"/>
    <property type="match status" value="1"/>
</dbReference>
<dbReference type="InterPro" id="IPR051398">
    <property type="entry name" value="Polysacch_Deacetylase"/>
</dbReference>
<dbReference type="EMBL" id="CP013387">
    <property type="protein sequence ID" value="AOJ04733.1"/>
    <property type="molecule type" value="Genomic_DNA"/>
</dbReference>
<evidence type="ECO:0000259" key="3">
    <source>
        <dbReference type="PROSITE" id="PS51677"/>
    </source>
</evidence>
<organism evidence="4 5">
    <name type="scientific">Burkholderia mayonis</name>
    <dbReference type="NCBI Taxonomy" id="1385591"/>
    <lineage>
        <taxon>Bacteria</taxon>
        <taxon>Pseudomonadati</taxon>
        <taxon>Pseudomonadota</taxon>
        <taxon>Betaproteobacteria</taxon>
        <taxon>Burkholderiales</taxon>
        <taxon>Burkholderiaceae</taxon>
        <taxon>Burkholderia</taxon>
        <taxon>pseudomallei group</taxon>
    </lineage>
</organism>
<dbReference type="SUPFAM" id="SSF88713">
    <property type="entry name" value="Glycoside hydrolase/deacetylase"/>
    <property type="match status" value="1"/>
</dbReference>
<dbReference type="GO" id="GO:0016810">
    <property type="term" value="F:hydrolase activity, acting on carbon-nitrogen (but not peptide) bonds"/>
    <property type="evidence" value="ECO:0007669"/>
    <property type="project" value="InterPro"/>
</dbReference>
<dbReference type="AlphaFoldDB" id="A0A1B4FM43"/>
<dbReference type="KEGG" id="buu:WS70_23480"/>
<evidence type="ECO:0000313" key="4">
    <source>
        <dbReference type="EMBL" id="AOJ04733.1"/>
    </source>
</evidence>
<evidence type="ECO:0000256" key="1">
    <source>
        <dbReference type="ARBA" id="ARBA00004613"/>
    </source>
</evidence>